<sequence>FLNTCDSCQKKLQGKDIYMYRGEKGFCSEDCRYRQMAVEEEPKEKCGSETTTSPYAASGQIFRNGIL</sequence>
<feature type="domain" description="FLZ-type" evidence="5">
    <location>
        <begin position="1"/>
        <end position="43"/>
    </location>
</feature>
<feature type="zinc finger region" description="FLZ-type" evidence="4">
    <location>
        <begin position="1"/>
        <end position="43"/>
    </location>
</feature>
<dbReference type="OrthoDB" id="1926521at2759"/>
<feature type="non-terminal residue" evidence="6">
    <location>
        <position position="67"/>
    </location>
</feature>
<evidence type="ECO:0000256" key="2">
    <source>
        <dbReference type="ARBA" id="ARBA00022723"/>
    </source>
</evidence>
<dbReference type="GO" id="GO:0008270">
    <property type="term" value="F:zinc ion binding"/>
    <property type="evidence" value="ECO:0007669"/>
    <property type="project" value="UniProtKB-KW"/>
</dbReference>
<organism evidence="6 7">
    <name type="scientific">Genlisea aurea</name>
    <dbReference type="NCBI Taxonomy" id="192259"/>
    <lineage>
        <taxon>Eukaryota</taxon>
        <taxon>Viridiplantae</taxon>
        <taxon>Streptophyta</taxon>
        <taxon>Embryophyta</taxon>
        <taxon>Tracheophyta</taxon>
        <taxon>Spermatophyta</taxon>
        <taxon>Magnoliopsida</taxon>
        <taxon>eudicotyledons</taxon>
        <taxon>Gunneridae</taxon>
        <taxon>Pentapetalae</taxon>
        <taxon>asterids</taxon>
        <taxon>lamiids</taxon>
        <taxon>Lamiales</taxon>
        <taxon>Lentibulariaceae</taxon>
        <taxon>Genlisea</taxon>
    </lineage>
</organism>
<keyword evidence="3" id="KW-0863">Zinc-finger</keyword>
<dbReference type="PROSITE" id="PS51795">
    <property type="entry name" value="ZF_FLZ"/>
    <property type="match status" value="1"/>
</dbReference>
<evidence type="ECO:0000256" key="4">
    <source>
        <dbReference type="PROSITE-ProRule" id="PRU01131"/>
    </source>
</evidence>
<dbReference type="PANTHER" id="PTHR47208">
    <property type="entry name" value="OS02G0174800 PROTEIN"/>
    <property type="match status" value="1"/>
</dbReference>
<dbReference type="InterPro" id="IPR044604">
    <property type="entry name" value="FLZ12/13/14"/>
</dbReference>
<comment type="similarity">
    <text evidence="1">Belongs to the FLZ family.</text>
</comment>
<evidence type="ECO:0000259" key="5">
    <source>
        <dbReference type="PROSITE" id="PS51795"/>
    </source>
</evidence>
<evidence type="ECO:0000313" key="6">
    <source>
        <dbReference type="EMBL" id="EPS73930.1"/>
    </source>
</evidence>
<proteinExistence type="inferred from homology"/>
<comment type="caution">
    <text evidence="6">The sequence shown here is derived from an EMBL/GenBank/DDBJ whole genome shotgun (WGS) entry which is preliminary data.</text>
</comment>
<dbReference type="EMBL" id="AUSU01000243">
    <property type="protein sequence ID" value="EPS73930.1"/>
    <property type="molecule type" value="Genomic_DNA"/>
</dbReference>
<dbReference type="PANTHER" id="PTHR47208:SF5">
    <property type="entry name" value="FCS-LIKE ZINC FINGER 12-RELATED"/>
    <property type="match status" value="1"/>
</dbReference>
<evidence type="ECO:0000313" key="7">
    <source>
        <dbReference type="Proteomes" id="UP000015453"/>
    </source>
</evidence>
<keyword evidence="2" id="KW-0479">Metal-binding</keyword>
<dbReference type="Proteomes" id="UP000015453">
    <property type="component" value="Unassembled WGS sequence"/>
</dbReference>
<keyword evidence="7" id="KW-1185">Reference proteome</keyword>
<feature type="non-terminal residue" evidence="6">
    <location>
        <position position="1"/>
    </location>
</feature>
<keyword evidence="3" id="KW-0862">Zinc</keyword>
<accession>S8D3I4</accession>
<evidence type="ECO:0000256" key="3">
    <source>
        <dbReference type="ARBA" id="ARBA00022771"/>
    </source>
</evidence>
<protein>
    <recommendedName>
        <fullName evidence="5">FLZ-type domain-containing protein</fullName>
    </recommendedName>
</protein>
<name>S8D3I4_9LAMI</name>
<reference evidence="6 7" key="1">
    <citation type="journal article" date="2013" name="BMC Genomics">
        <title>The miniature genome of a carnivorous plant Genlisea aurea contains a low number of genes and short non-coding sequences.</title>
        <authorList>
            <person name="Leushkin E.V."/>
            <person name="Sutormin R.A."/>
            <person name="Nabieva E.R."/>
            <person name="Penin A.A."/>
            <person name="Kondrashov A.S."/>
            <person name="Logacheva M.D."/>
        </authorList>
    </citation>
    <scope>NUCLEOTIDE SEQUENCE [LARGE SCALE GENOMIC DNA]</scope>
</reference>
<dbReference type="AlphaFoldDB" id="S8D3I4"/>
<gene>
    <name evidence="6" type="ORF">M569_00831</name>
</gene>
<evidence type="ECO:0000256" key="1">
    <source>
        <dbReference type="ARBA" id="ARBA00009374"/>
    </source>
</evidence>
<dbReference type="InterPro" id="IPR007650">
    <property type="entry name" value="Zf-FLZ_dom"/>
</dbReference>
<dbReference type="Pfam" id="PF04570">
    <property type="entry name" value="zf-FLZ"/>
    <property type="match status" value="1"/>
</dbReference>